<accession>A0A553HVY0</accession>
<organism evidence="2 3">
    <name type="scientific">Xylaria flabelliformis</name>
    <dbReference type="NCBI Taxonomy" id="2512241"/>
    <lineage>
        <taxon>Eukaryota</taxon>
        <taxon>Fungi</taxon>
        <taxon>Dikarya</taxon>
        <taxon>Ascomycota</taxon>
        <taxon>Pezizomycotina</taxon>
        <taxon>Sordariomycetes</taxon>
        <taxon>Xylariomycetidae</taxon>
        <taxon>Xylariales</taxon>
        <taxon>Xylariaceae</taxon>
        <taxon>Xylaria</taxon>
    </lineage>
</organism>
<dbReference type="Proteomes" id="UP000319160">
    <property type="component" value="Unassembled WGS sequence"/>
</dbReference>
<reference evidence="3" key="1">
    <citation type="submission" date="2019-06" db="EMBL/GenBank/DDBJ databases">
        <title>Draft genome sequence of the griseofulvin-producing fungus Xylaria cubensis strain G536.</title>
        <authorList>
            <person name="Mead M.E."/>
            <person name="Raja H.A."/>
            <person name="Steenwyk J.L."/>
            <person name="Knowles S.L."/>
            <person name="Oberlies N.H."/>
            <person name="Rokas A."/>
        </authorList>
    </citation>
    <scope>NUCLEOTIDE SEQUENCE [LARGE SCALE GENOMIC DNA]</scope>
    <source>
        <strain evidence="3">G536</strain>
    </source>
</reference>
<keyword evidence="3" id="KW-1185">Reference proteome</keyword>
<comment type="caution">
    <text evidence="2">The sequence shown here is derived from an EMBL/GenBank/DDBJ whole genome shotgun (WGS) entry which is preliminary data.</text>
</comment>
<dbReference type="EMBL" id="VFLP01000039">
    <property type="protein sequence ID" value="TRX92087.1"/>
    <property type="molecule type" value="Genomic_DNA"/>
</dbReference>
<proteinExistence type="predicted"/>
<protein>
    <submittedName>
        <fullName evidence="2">Uncharacterized protein</fullName>
    </submittedName>
</protein>
<feature type="compositionally biased region" description="Basic and acidic residues" evidence="1">
    <location>
        <begin position="340"/>
        <end position="350"/>
    </location>
</feature>
<feature type="region of interest" description="Disordered" evidence="1">
    <location>
        <begin position="336"/>
        <end position="363"/>
    </location>
</feature>
<evidence type="ECO:0000313" key="2">
    <source>
        <dbReference type="EMBL" id="TRX92087.1"/>
    </source>
</evidence>
<evidence type="ECO:0000313" key="3">
    <source>
        <dbReference type="Proteomes" id="UP000319160"/>
    </source>
</evidence>
<name>A0A553HVY0_9PEZI</name>
<gene>
    <name evidence="2" type="ORF">FHL15_006954</name>
</gene>
<feature type="compositionally biased region" description="Basic residues" evidence="1">
    <location>
        <begin position="351"/>
        <end position="362"/>
    </location>
</feature>
<dbReference type="OrthoDB" id="443402at2759"/>
<evidence type="ECO:0000256" key="1">
    <source>
        <dbReference type="SAM" id="MobiDB-lite"/>
    </source>
</evidence>
<dbReference type="AlphaFoldDB" id="A0A553HVY0"/>
<dbReference type="STRING" id="2512241.A0A553HVY0"/>
<sequence>MMDLQQRLRSLPTDLKRLFKSLLNGVDPVYREYMAGIIQIARCAKSPLDLELYYHHEKQYESDDYAYSDVQHLAIDEHFKELELTRRRINISTSDCPWFPQKKRMDDMLSEKSRDNFGPALEVCIALLALIKYQSKIHFSGHNSDFHDVVELHDMLCYAAEVTTERAKAGLLEIFLRHGANPNANIACGDNDDTQVSAFAFLLLSFNPSFSPLTITITNLNLSQKFLDSRADLDYQLHSNCVLWSFRLPIMDSFGRGSVCEAFSECLKLISGKWTKLSDDDQRERHLFFSVTKKMVFQGVLHNYNIATLIEIIPVVFLEGLAEELVAIVPKVSGSRNRRKRDEGGRDTSVKRQKRQKRRRSGRNYNCELEI</sequence>